<dbReference type="Proteomes" id="UP000325636">
    <property type="component" value="Unassembled WGS sequence"/>
</dbReference>
<sequence>MISAALKVLKNLSKALMVGDRLEDEEAAKMQGSTS</sequence>
<dbReference type="EMBL" id="SRLN01000011">
    <property type="protein sequence ID" value="KAB0243770.1"/>
    <property type="molecule type" value="Genomic_DNA"/>
</dbReference>
<organism evidence="1 2">
    <name type="scientific">Microcystis aeruginosa EAWAG127a</name>
    <dbReference type="NCBI Taxonomy" id="2529855"/>
    <lineage>
        <taxon>Bacteria</taxon>
        <taxon>Bacillati</taxon>
        <taxon>Cyanobacteriota</taxon>
        <taxon>Cyanophyceae</taxon>
        <taxon>Oscillatoriophycideae</taxon>
        <taxon>Chroococcales</taxon>
        <taxon>Microcystaceae</taxon>
        <taxon>Microcystis</taxon>
    </lineage>
</organism>
<reference evidence="2" key="1">
    <citation type="submission" date="2019-04" db="EMBL/GenBank/DDBJ databases">
        <title>Microviridin 1777: A Toxic Chymotrypsin Inhibitor Discovered by a Metabologenomic Approach.</title>
        <authorList>
            <person name="Sieber S."/>
            <person name="Grendelmeier S.M."/>
            <person name="Harris L.A."/>
            <person name="Mitchell D.A."/>
            <person name="Gademann K."/>
        </authorList>
    </citation>
    <scope>NUCLEOTIDE SEQUENCE [LARGE SCALE GENOMIC DNA]</scope>
    <source>
        <strain evidence="2">EAWAG127a</strain>
    </source>
</reference>
<gene>
    <name evidence="1" type="ORF">EZJ55_00900</name>
</gene>
<evidence type="ECO:0000313" key="2">
    <source>
        <dbReference type="Proteomes" id="UP000325636"/>
    </source>
</evidence>
<name>A0A5J5M0X3_MICAE</name>
<accession>A0A5J5M0X3</accession>
<evidence type="ECO:0000313" key="1">
    <source>
        <dbReference type="EMBL" id="KAB0243770.1"/>
    </source>
</evidence>
<proteinExistence type="predicted"/>
<protein>
    <submittedName>
        <fullName evidence="1">Uncharacterized protein</fullName>
    </submittedName>
</protein>
<comment type="caution">
    <text evidence="1">The sequence shown here is derived from an EMBL/GenBank/DDBJ whole genome shotgun (WGS) entry which is preliminary data.</text>
</comment>
<dbReference type="AlphaFoldDB" id="A0A5J5M0X3"/>